<dbReference type="AlphaFoldDB" id="A0A4U8TKQ8"/>
<proteinExistence type="predicted"/>
<dbReference type="RefSeq" id="WP_034361091.1">
    <property type="nucleotide sequence ID" value="NZ_CAJUDB010000016.1"/>
</dbReference>
<dbReference type="InterPro" id="IPR003781">
    <property type="entry name" value="CoA-bd"/>
</dbReference>
<dbReference type="PANTHER" id="PTHR33303:SF2">
    <property type="entry name" value="COA-BINDING DOMAIN-CONTAINING PROTEIN"/>
    <property type="match status" value="1"/>
</dbReference>
<dbReference type="SMART" id="SM00881">
    <property type="entry name" value="CoA_binding"/>
    <property type="match status" value="1"/>
</dbReference>
<feature type="domain" description="CoA-binding" evidence="1">
    <location>
        <begin position="13"/>
        <end position="109"/>
    </location>
</feature>
<dbReference type="Gene3D" id="3.40.50.720">
    <property type="entry name" value="NAD(P)-binding Rossmann-like Domain"/>
    <property type="match status" value="1"/>
</dbReference>
<comment type="caution">
    <text evidence="2">The sequence shown here is derived from an EMBL/GenBank/DDBJ whole genome shotgun (WGS) entry which is preliminary data.</text>
</comment>
<dbReference type="SUPFAM" id="SSF51735">
    <property type="entry name" value="NAD(P)-binding Rossmann-fold domains"/>
    <property type="match status" value="1"/>
</dbReference>
<dbReference type="STRING" id="425400.LS65_02695"/>
<gene>
    <name evidence="2" type="ORF">LS65_006840</name>
</gene>
<dbReference type="Proteomes" id="UP000029707">
    <property type="component" value="Unassembled WGS sequence"/>
</dbReference>
<dbReference type="OrthoDB" id="9804695at2"/>
<reference evidence="2 3" key="1">
    <citation type="journal article" date="2014" name="Genome Announc.">
        <title>Draft genome sequences of eight enterohepatic helicobacter species isolated from both laboratory and wild rodents.</title>
        <authorList>
            <person name="Sheh A."/>
            <person name="Shen Z."/>
            <person name="Fox J.G."/>
        </authorList>
    </citation>
    <scope>NUCLEOTIDE SEQUENCE [LARGE SCALE GENOMIC DNA]</scope>
    <source>
        <strain evidence="2 3">MIT 01-6451</strain>
    </source>
</reference>
<dbReference type="Pfam" id="PF13380">
    <property type="entry name" value="CoA_binding_2"/>
    <property type="match status" value="1"/>
</dbReference>
<dbReference type="InterPro" id="IPR036291">
    <property type="entry name" value="NAD(P)-bd_dom_sf"/>
</dbReference>
<organism evidence="2 3">
    <name type="scientific">Helicobacter japonicus</name>
    <dbReference type="NCBI Taxonomy" id="425400"/>
    <lineage>
        <taxon>Bacteria</taxon>
        <taxon>Pseudomonadati</taxon>
        <taxon>Campylobacterota</taxon>
        <taxon>Epsilonproteobacteria</taxon>
        <taxon>Campylobacterales</taxon>
        <taxon>Helicobacteraceae</taxon>
        <taxon>Helicobacter</taxon>
    </lineage>
</organism>
<keyword evidence="3" id="KW-1185">Reference proteome</keyword>
<evidence type="ECO:0000313" key="2">
    <source>
        <dbReference type="EMBL" id="TLE01020.1"/>
    </source>
</evidence>
<dbReference type="PANTHER" id="PTHR33303">
    <property type="entry name" value="CYTOPLASMIC PROTEIN-RELATED"/>
    <property type="match status" value="1"/>
</dbReference>
<evidence type="ECO:0000259" key="1">
    <source>
        <dbReference type="SMART" id="SM00881"/>
    </source>
</evidence>
<evidence type="ECO:0000313" key="3">
    <source>
        <dbReference type="Proteomes" id="UP000029707"/>
    </source>
</evidence>
<sequence>MPLLKSSQKKAILESAKNIIIIGLSPDTQKPSYKVAQYLLENGYNIIPIYPRGGEILGKKVFTSLKEALNHLAQNGEICDIVNIFRKSEALPEVMNEICEIKCNNTYGATFAPNLCVWVQLGLRNEKSQEIAQECGILYEEDSCIKIEHNKLFHT</sequence>
<name>A0A4U8TKQ8_9HELI</name>
<dbReference type="EMBL" id="JRMQ02000009">
    <property type="protein sequence ID" value="TLE01020.1"/>
    <property type="molecule type" value="Genomic_DNA"/>
</dbReference>
<protein>
    <submittedName>
        <fullName evidence="2">CoA-binding protein</fullName>
    </submittedName>
</protein>
<accession>A0A4U8TKQ8</accession>